<feature type="domain" description="Bacterial repeat" evidence="3">
    <location>
        <begin position="61"/>
        <end position="125"/>
    </location>
</feature>
<evidence type="ECO:0000256" key="2">
    <source>
        <dbReference type="SAM" id="SignalP"/>
    </source>
</evidence>
<reference evidence="4 5" key="1">
    <citation type="submission" date="2020-08" db="EMBL/GenBank/DDBJ databases">
        <title>Genome public.</title>
        <authorList>
            <person name="Liu C."/>
            <person name="Sun Q."/>
        </authorList>
    </citation>
    <scope>NUCLEOTIDE SEQUENCE [LARGE SCALE GENOMIC DNA]</scope>
    <source>
        <strain evidence="4 5">NSJ-35</strain>
    </source>
</reference>
<dbReference type="RefSeq" id="WP_186857857.1">
    <property type="nucleotide sequence ID" value="NZ_JACOON010000004.1"/>
</dbReference>
<protein>
    <recommendedName>
        <fullName evidence="3">Bacterial repeat domain-containing protein</fullName>
    </recommendedName>
</protein>
<keyword evidence="1" id="KW-0812">Transmembrane</keyword>
<organism evidence="4 5">
    <name type="scientific">Christensenella tenuis</name>
    <dbReference type="NCBI Taxonomy" id="2763033"/>
    <lineage>
        <taxon>Bacteria</taxon>
        <taxon>Bacillati</taxon>
        <taxon>Bacillota</taxon>
        <taxon>Clostridia</taxon>
        <taxon>Christensenellales</taxon>
        <taxon>Christensenellaceae</taxon>
        <taxon>Christensenella</taxon>
    </lineage>
</organism>
<dbReference type="EMBL" id="JACOON010000004">
    <property type="protein sequence ID" value="MBC5648348.1"/>
    <property type="molecule type" value="Genomic_DNA"/>
</dbReference>
<name>A0ABR7EF09_9FIRM</name>
<keyword evidence="1" id="KW-1133">Transmembrane helix</keyword>
<feature type="chain" id="PRO_5045440396" description="Bacterial repeat domain-containing protein" evidence="2">
    <location>
        <begin position="26"/>
        <end position="500"/>
    </location>
</feature>
<evidence type="ECO:0000256" key="1">
    <source>
        <dbReference type="SAM" id="Phobius"/>
    </source>
</evidence>
<dbReference type="Pfam" id="PF18998">
    <property type="entry name" value="Flg_new_2"/>
    <property type="match status" value="1"/>
</dbReference>
<dbReference type="InterPro" id="IPR044060">
    <property type="entry name" value="Bacterial_rp_domain"/>
</dbReference>
<gene>
    <name evidence="4" type="ORF">H8S18_08365</name>
</gene>
<evidence type="ECO:0000259" key="3">
    <source>
        <dbReference type="Pfam" id="PF18998"/>
    </source>
</evidence>
<evidence type="ECO:0000313" key="5">
    <source>
        <dbReference type="Proteomes" id="UP000606889"/>
    </source>
</evidence>
<accession>A0ABR7EF09</accession>
<feature type="signal peptide" evidence="2">
    <location>
        <begin position="1"/>
        <end position="25"/>
    </location>
</feature>
<proteinExistence type="predicted"/>
<dbReference type="Proteomes" id="UP000606889">
    <property type="component" value="Unassembled WGS sequence"/>
</dbReference>
<sequence>MKRKFLAIVLAALLALTLFPMTAGAEEPSVPEPLAGPYALTVEVSGAGALGVKIGDADPQTVAGSQQFSVDKGTQVTLTWSPEEGSYLDTLSVGGTEVPAGEGESETSYTFAMDKETAVAAAFAEYTMFYFDVSIEGPGTLSMLENGKWEGVAPMENSIEVTKDSTLTFKAFPAEGAAFDSAAVDGQPADVTETEDGGYMFEVPSVQADGSIEVVFTEKMADISVDIEGPGGLFMLENGKWFGVAEGEGSISVAVGSTVTLRAYPEEGASFLLAVVNGQPVNVTETGDGGYEFKIEDIQADSTVEAAFLGAIDIGVMSQDNTTGIEYFLPSAMVVPGSNITPDSWLEISAVTGGDAYASVKAAVAKFGTVFKAYDIALMNGEGAYQPNIPVYLRFPLPEGYSTNPEDIRLVHIGADGSVEELEFEWKQGDDGTYSMEIQTGSFSTFVIVDSSKTAAAAVTETKAPKTGDTENMMFFLVLAAVSAGLAGCAARRLNGKKAR</sequence>
<keyword evidence="2" id="KW-0732">Signal</keyword>
<keyword evidence="5" id="KW-1185">Reference proteome</keyword>
<feature type="transmembrane region" description="Helical" evidence="1">
    <location>
        <begin position="473"/>
        <end position="491"/>
    </location>
</feature>
<evidence type="ECO:0000313" key="4">
    <source>
        <dbReference type="EMBL" id="MBC5648348.1"/>
    </source>
</evidence>
<comment type="caution">
    <text evidence="4">The sequence shown here is derived from an EMBL/GenBank/DDBJ whole genome shotgun (WGS) entry which is preliminary data.</text>
</comment>
<keyword evidence="1" id="KW-0472">Membrane</keyword>